<dbReference type="SUPFAM" id="SSF51445">
    <property type="entry name" value="(Trans)glycosidases"/>
    <property type="match status" value="1"/>
</dbReference>
<dbReference type="Proteomes" id="UP000260844">
    <property type="component" value="Unassembled WGS sequence"/>
</dbReference>
<feature type="domain" description="Glycoside hydrolase family 5" evidence="9">
    <location>
        <begin position="158"/>
        <end position="467"/>
    </location>
</feature>
<dbReference type="PANTHER" id="PTHR31297">
    <property type="entry name" value="GLUCAN ENDO-1,6-BETA-GLUCOSIDASE B"/>
    <property type="match status" value="1"/>
</dbReference>
<reference evidence="13 15" key="1">
    <citation type="journal article" date="2016" name="Nat. Biotechnol.">
        <title>Measurement of bacterial replication rates in microbial communities.</title>
        <authorList>
            <person name="Brown C.T."/>
            <person name="Olm M.R."/>
            <person name="Thomas B.C."/>
            <person name="Banfield J.F."/>
        </authorList>
    </citation>
    <scope>NUCLEOTIDE SEQUENCE [LARGE SCALE GENOMIC DNA]</scope>
    <source>
        <strain evidence="13">45_41</strain>
    </source>
</reference>
<dbReference type="InterPro" id="IPR013783">
    <property type="entry name" value="Ig-like_fold"/>
</dbReference>
<dbReference type="Proteomes" id="UP000432488">
    <property type="component" value="Unassembled WGS sequence"/>
</dbReference>
<evidence type="ECO:0000313" key="11">
    <source>
        <dbReference type="EMBL" id="KAB4095842.1"/>
    </source>
</evidence>
<dbReference type="Proteomes" id="UP000186549">
    <property type="component" value="Unassembled WGS sequence"/>
</dbReference>
<gene>
    <name evidence="13" type="ORF">BHV79_06035</name>
    <name evidence="14" type="ORF">DXD40_03510</name>
    <name evidence="11" type="ORF">GAQ56_02350</name>
    <name evidence="12" type="ORF">POY80_03985</name>
</gene>
<evidence type="ECO:0000259" key="9">
    <source>
        <dbReference type="Pfam" id="PF00150"/>
    </source>
</evidence>
<dbReference type="EMBL" id="JAQNQY010000003">
    <property type="protein sequence ID" value="MDC1751606.1"/>
    <property type="molecule type" value="Genomic_DNA"/>
</dbReference>
<name>A0A1Q6I9Z3_BACUN</name>
<dbReference type="GO" id="GO:0008422">
    <property type="term" value="F:beta-glucosidase activity"/>
    <property type="evidence" value="ECO:0007669"/>
    <property type="project" value="TreeGrafter"/>
</dbReference>
<dbReference type="InterPro" id="IPR024361">
    <property type="entry name" value="BACON"/>
</dbReference>
<evidence type="ECO:0000256" key="3">
    <source>
        <dbReference type="ARBA" id="ARBA00023001"/>
    </source>
</evidence>
<comment type="caution">
    <text evidence="13">The sequence shown here is derived from an EMBL/GenBank/DDBJ whole genome shotgun (WGS) entry which is preliminary data.</text>
</comment>
<keyword evidence="8" id="KW-0732">Signal</keyword>
<evidence type="ECO:0000256" key="1">
    <source>
        <dbReference type="ARBA" id="ARBA00005641"/>
    </source>
</evidence>
<evidence type="ECO:0000256" key="4">
    <source>
        <dbReference type="ARBA" id="ARBA00023277"/>
    </source>
</evidence>
<dbReference type="InterPro" id="IPR017853">
    <property type="entry name" value="GH"/>
</dbReference>
<dbReference type="GO" id="GO:0005576">
    <property type="term" value="C:extracellular region"/>
    <property type="evidence" value="ECO:0007669"/>
    <property type="project" value="TreeGrafter"/>
</dbReference>
<keyword evidence="6" id="KW-0624">Polysaccharide degradation</keyword>
<reference evidence="14 16" key="2">
    <citation type="submission" date="2018-08" db="EMBL/GenBank/DDBJ databases">
        <title>A genome reference for cultivated species of the human gut microbiota.</title>
        <authorList>
            <person name="Zou Y."/>
            <person name="Xue W."/>
            <person name="Luo G."/>
        </authorList>
    </citation>
    <scope>NUCLEOTIDE SEQUENCE [LARGE SCALE GENOMIC DNA]</scope>
    <source>
        <strain evidence="14 16">TM04-30</strain>
    </source>
</reference>
<keyword evidence="4" id="KW-0119">Carbohydrate metabolism</keyword>
<accession>A0A1Q6I9Z3</accession>
<organism evidence="13 15">
    <name type="scientific">Bacteroides uniformis</name>
    <dbReference type="NCBI Taxonomy" id="820"/>
    <lineage>
        <taxon>Bacteria</taxon>
        <taxon>Pseudomonadati</taxon>
        <taxon>Bacteroidota</taxon>
        <taxon>Bacteroidia</taxon>
        <taxon>Bacteroidales</taxon>
        <taxon>Bacteroidaceae</taxon>
        <taxon>Bacteroides</taxon>
    </lineage>
</organism>
<reference evidence="12" key="4">
    <citation type="submission" date="2022-10" db="EMBL/GenBank/DDBJ databases">
        <title>Human gut microbiome strain richness.</title>
        <authorList>
            <person name="Chen-Liaw A."/>
        </authorList>
    </citation>
    <scope>NUCLEOTIDE SEQUENCE</scope>
    <source>
        <strain evidence="12">A1_m1001262Bd0_191120</strain>
    </source>
</reference>
<dbReference type="Pfam" id="PF13004">
    <property type="entry name" value="BACON"/>
    <property type="match status" value="1"/>
</dbReference>
<protein>
    <submittedName>
        <fullName evidence="11">Cellulase family glycosylhydrolase</fullName>
    </submittedName>
    <submittedName>
        <fullName evidence="13">Glycosyl hydrolase family 5</fullName>
    </submittedName>
</protein>
<dbReference type="Gene3D" id="2.60.40.10">
    <property type="entry name" value="Immunoglobulins"/>
    <property type="match status" value="1"/>
</dbReference>
<dbReference type="EMBL" id="QSPV01000002">
    <property type="protein sequence ID" value="RGJ96526.1"/>
    <property type="molecule type" value="Genomic_DNA"/>
</dbReference>
<dbReference type="InterPro" id="IPR050386">
    <property type="entry name" value="Glycosyl_hydrolase_5"/>
</dbReference>
<dbReference type="EMBL" id="WCUV01000002">
    <property type="protein sequence ID" value="KAB4095842.1"/>
    <property type="molecule type" value="Genomic_DNA"/>
</dbReference>
<feature type="domain" description="BACON" evidence="10">
    <location>
        <begin position="64"/>
        <end position="118"/>
    </location>
</feature>
<dbReference type="AlphaFoldDB" id="A0A1Q6I9Z3"/>
<dbReference type="Proteomes" id="UP001218502">
    <property type="component" value="Unassembled WGS sequence"/>
</dbReference>
<dbReference type="InterPro" id="IPR001547">
    <property type="entry name" value="Glyco_hydro_5"/>
</dbReference>
<evidence type="ECO:0000256" key="6">
    <source>
        <dbReference type="ARBA" id="ARBA00023326"/>
    </source>
</evidence>
<dbReference type="EMBL" id="MNQU01000161">
    <property type="protein sequence ID" value="OKZ35664.1"/>
    <property type="molecule type" value="Genomic_DNA"/>
</dbReference>
<feature type="signal peptide" evidence="8">
    <location>
        <begin position="1"/>
        <end position="28"/>
    </location>
</feature>
<keyword evidence="3" id="KW-0136">Cellulose degradation</keyword>
<feature type="chain" id="PRO_5044061402" evidence="8">
    <location>
        <begin position="29"/>
        <end position="517"/>
    </location>
</feature>
<dbReference type="Pfam" id="PF00150">
    <property type="entry name" value="Cellulase"/>
    <property type="match status" value="1"/>
</dbReference>
<evidence type="ECO:0000256" key="8">
    <source>
        <dbReference type="SAM" id="SignalP"/>
    </source>
</evidence>
<dbReference type="GO" id="GO:0030245">
    <property type="term" value="P:cellulose catabolic process"/>
    <property type="evidence" value="ECO:0007669"/>
    <property type="project" value="UniProtKB-KW"/>
</dbReference>
<evidence type="ECO:0000259" key="10">
    <source>
        <dbReference type="Pfam" id="PF13004"/>
    </source>
</evidence>
<dbReference type="GO" id="GO:0009986">
    <property type="term" value="C:cell surface"/>
    <property type="evidence" value="ECO:0007669"/>
    <property type="project" value="TreeGrafter"/>
</dbReference>
<evidence type="ECO:0000313" key="16">
    <source>
        <dbReference type="Proteomes" id="UP000260844"/>
    </source>
</evidence>
<dbReference type="PANTHER" id="PTHR31297:SF41">
    <property type="entry name" value="ENDOGLUCANASE, PUTATIVE (AFU_ORTHOLOGUE AFUA_5G01830)-RELATED"/>
    <property type="match status" value="1"/>
</dbReference>
<evidence type="ECO:0000313" key="12">
    <source>
        <dbReference type="EMBL" id="MDC1751606.1"/>
    </source>
</evidence>
<evidence type="ECO:0000313" key="15">
    <source>
        <dbReference type="Proteomes" id="UP000186549"/>
    </source>
</evidence>
<evidence type="ECO:0000256" key="7">
    <source>
        <dbReference type="RuleBase" id="RU361153"/>
    </source>
</evidence>
<keyword evidence="5 7" id="KW-0326">Glycosidase</keyword>
<dbReference type="CDD" id="cd14948">
    <property type="entry name" value="BACON"/>
    <property type="match status" value="1"/>
</dbReference>
<comment type="similarity">
    <text evidence="1 7">Belongs to the glycosyl hydrolase 5 (cellulase A) family.</text>
</comment>
<evidence type="ECO:0000313" key="13">
    <source>
        <dbReference type="EMBL" id="OKZ35664.1"/>
    </source>
</evidence>
<reference evidence="11 17" key="3">
    <citation type="journal article" date="2019" name="Nat. Med.">
        <title>A library of human gut bacterial isolates paired with longitudinal multiomics data enables mechanistic microbiome research.</title>
        <authorList>
            <person name="Poyet M."/>
            <person name="Groussin M."/>
            <person name="Gibbons S.M."/>
            <person name="Avila-Pacheco J."/>
            <person name="Jiang X."/>
            <person name="Kearney S.M."/>
            <person name="Perrotta A.R."/>
            <person name="Berdy B."/>
            <person name="Zhao S."/>
            <person name="Lieberman T.D."/>
            <person name="Swanson P.K."/>
            <person name="Smith M."/>
            <person name="Roesemann S."/>
            <person name="Alexander J.E."/>
            <person name="Rich S.A."/>
            <person name="Livny J."/>
            <person name="Vlamakis H."/>
            <person name="Clish C."/>
            <person name="Bullock K."/>
            <person name="Deik A."/>
            <person name="Scott J."/>
            <person name="Pierce K.A."/>
            <person name="Xavier R.J."/>
            <person name="Alm E.J."/>
        </authorList>
    </citation>
    <scope>NUCLEOTIDE SEQUENCE [LARGE SCALE GENOMIC DNA]</scope>
    <source>
        <strain evidence="11 17">BIOML-A42</strain>
    </source>
</reference>
<evidence type="ECO:0000313" key="17">
    <source>
        <dbReference type="Proteomes" id="UP000432488"/>
    </source>
</evidence>
<evidence type="ECO:0000256" key="2">
    <source>
        <dbReference type="ARBA" id="ARBA00022801"/>
    </source>
</evidence>
<dbReference type="RefSeq" id="WP_022401741.1">
    <property type="nucleotide sequence ID" value="NZ_CAXTQO010000003.1"/>
</dbReference>
<evidence type="ECO:0000256" key="5">
    <source>
        <dbReference type="ARBA" id="ARBA00023295"/>
    </source>
</evidence>
<sequence>MSTKFICLKNVMAILLSINILSCSSSNSSIEELPYLTVKSVSPQNFAAAGGEITIRVSSYPIATAQSNAGWMTLKSNTSSDNLTSFAFTAEANKGNAREAGITITAGEKETIIIITQAANNEQESKPAIDENLPAVKVAKELGLGWNLGNQLDAHVNEIADETSWGNGKVTQETLLKVKQAGFTSVRIPVTWLGKVGEAPHYHIDTDWMNRVAEVVEYAEKAGLKAIINIHHDGHRHIHEDGFDEHHWLDIVGAAQNKDMNTAIKEQLKSIWTQIAQRFENKGEFLIFEGLNEIHDGRWGSGTNTTDGGKQYAILNEWQQVFVDAVRATGGNNATRYLGISGYCTSPNLTIKHLQLPTDPAQDRLLISVHYYDPATFALEDKFTEWGHTGTPSKKENWGDEEHLEKIFVALRTAYVEKGIPVYIGEMGCVHRNNNRSEAFRKYYLEYVCKAARTNGMAVFYWDNGNAGAGRECSGLMNHATGTYVNNGKDVIDVMTKGYFSNDPSYTLESLYNNAPQ</sequence>
<dbReference type="Gene3D" id="3.20.20.80">
    <property type="entry name" value="Glycosidases"/>
    <property type="match status" value="1"/>
</dbReference>
<proteinExistence type="inferred from homology"/>
<keyword evidence="2 7" id="KW-0378">Hydrolase</keyword>
<evidence type="ECO:0000313" key="14">
    <source>
        <dbReference type="EMBL" id="RGJ96526.1"/>
    </source>
</evidence>